<dbReference type="Proteomes" id="UP001620626">
    <property type="component" value="Unassembled WGS sequence"/>
</dbReference>
<gene>
    <name evidence="2" type="ORF">niasHT_015832</name>
</gene>
<dbReference type="SUPFAM" id="SSF53254">
    <property type="entry name" value="Phosphoglycerate mutase-like"/>
    <property type="match status" value="1"/>
</dbReference>
<dbReference type="InterPro" id="IPR051710">
    <property type="entry name" value="Phosphatase_SH3-domain"/>
</dbReference>
<evidence type="ECO:0000313" key="2">
    <source>
        <dbReference type="EMBL" id="KAL3110229.1"/>
    </source>
</evidence>
<evidence type="ECO:0000313" key="3">
    <source>
        <dbReference type="Proteomes" id="UP001620626"/>
    </source>
</evidence>
<dbReference type="PANTHER" id="PTHR16469">
    <property type="entry name" value="UBIQUITIN-ASSOCIATED AND SH3 DOMAIN-CONTAINING BA-RELATED"/>
    <property type="match status" value="1"/>
</dbReference>
<dbReference type="AlphaFoldDB" id="A0ABD2L702"/>
<dbReference type="InterPro" id="IPR029033">
    <property type="entry name" value="His_PPase_superfam"/>
</dbReference>
<feature type="compositionally biased region" description="Polar residues" evidence="1">
    <location>
        <begin position="18"/>
        <end position="38"/>
    </location>
</feature>
<evidence type="ECO:0008006" key="4">
    <source>
        <dbReference type="Google" id="ProtNLM"/>
    </source>
</evidence>
<dbReference type="CDD" id="cd07067">
    <property type="entry name" value="HP_PGM_like"/>
    <property type="match status" value="1"/>
</dbReference>
<dbReference type="GO" id="GO:0016791">
    <property type="term" value="F:phosphatase activity"/>
    <property type="evidence" value="ECO:0007669"/>
    <property type="project" value="UniProtKB-ARBA"/>
</dbReference>
<dbReference type="Gene3D" id="3.40.50.1240">
    <property type="entry name" value="Phosphoglycerate mutase-like"/>
    <property type="match status" value="1"/>
</dbReference>
<dbReference type="Pfam" id="PF00300">
    <property type="entry name" value="His_Phos_1"/>
    <property type="match status" value="1"/>
</dbReference>
<comment type="caution">
    <text evidence="2">The sequence shown here is derived from an EMBL/GenBank/DDBJ whole genome shotgun (WGS) entry which is preliminary data.</text>
</comment>
<feature type="region of interest" description="Disordered" evidence="1">
    <location>
        <begin position="18"/>
        <end position="39"/>
    </location>
</feature>
<feature type="region of interest" description="Disordered" evidence="1">
    <location>
        <begin position="200"/>
        <end position="219"/>
    </location>
</feature>
<dbReference type="EMBL" id="JBICBT010000549">
    <property type="protein sequence ID" value="KAL3110229.1"/>
    <property type="molecule type" value="Genomic_DNA"/>
</dbReference>
<reference evidence="2 3" key="1">
    <citation type="submission" date="2024-10" db="EMBL/GenBank/DDBJ databases">
        <authorList>
            <person name="Kim D."/>
        </authorList>
    </citation>
    <scope>NUCLEOTIDE SEQUENCE [LARGE SCALE GENOMIC DNA]</scope>
    <source>
        <strain evidence="2">BH-2024</strain>
    </source>
</reference>
<sequence>MVKTLWIVRHAEREDNINENWQTNANPQKLKSDNSPLSSRGIKQATELAERFSNVQIDHIFASPFERTVQTATFLISQRKIPIKVELGLAEALYLCESPPGFEESAELRKRFPLVDSEYRSIYEKPMPREGFGDETCIPRIRQTLEEILRRYNEATSIVFVSHGSPIGALHEVLVGGWNYVGQATVSKFVETGDGTGKFRQEFTDDSSHLSDQDNLRPY</sequence>
<protein>
    <recommendedName>
        <fullName evidence="4">Phosphoglycerate mutase</fullName>
    </recommendedName>
</protein>
<dbReference type="PANTHER" id="PTHR16469:SF27">
    <property type="entry name" value="UBIQUITIN-ASSOCIATED AND SH3 DOMAIN-CONTAINING BA-RELATED"/>
    <property type="match status" value="1"/>
</dbReference>
<organism evidence="2 3">
    <name type="scientific">Heterodera trifolii</name>
    <dbReference type="NCBI Taxonomy" id="157864"/>
    <lineage>
        <taxon>Eukaryota</taxon>
        <taxon>Metazoa</taxon>
        <taxon>Ecdysozoa</taxon>
        <taxon>Nematoda</taxon>
        <taxon>Chromadorea</taxon>
        <taxon>Rhabditida</taxon>
        <taxon>Tylenchina</taxon>
        <taxon>Tylenchomorpha</taxon>
        <taxon>Tylenchoidea</taxon>
        <taxon>Heteroderidae</taxon>
        <taxon>Heteroderinae</taxon>
        <taxon>Heterodera</taxon>
    </lineage>
</organism>
<name>A0ABD2L702_9BILA</name>
<dbReference type="InterPro" id="IPR013078">
    <property type="entry name" value="His_Pase_superF_clade-1"/>
</dbReference>
<keyword evidence="3" id="KW-1185">Reference proteome</keyword>
<accession>A0ABD2L702</accession>
<evidence type="ECO:0000256" key="1">
    <source>
        <dbReference type="SAM" id="MobiDB-lite"/>
    </source>
</evidence>
<proteinExistence type="predicted"/>
<dbReference type="SMART" id="SM00855">
    <property type="entry name" value="PGAM"/>
    <property type="match status" value="1"/>
</dbReference>